<dbReference type="RefSeq" id="WP_121249414.1">
    <property type="nucleotide sequence ID" value="NZ_RBIL01000001.1"/>
</dbReference>
<proteinExistence type="predicted"/>
<name>A0A660LCQ1_9ACTN</name>
<sequence length="66" mass="7685">MASYEYRTDVITHGFLGRKDEELDRGALEKKLNELGAEGWEFDKLLPNLALHGEKDGHLLVFRRER</sequence>
<dbReference type="InterPro" id="IPR025234">
    <property type="entry name" value="YjzH-like"/>
</dbReference>
<gene>
    <name evidence="1" type="ORF">C8N24_1466</name>
</gene>
<keyword evidence="2" id="KW-1185">Reference proteome</keyword>
<dbReference type="Pfam" id="PF13783">
    <property type="entry name" value="DUF4177"/>
    <property type="match status" value="1"/>
</dbReference>
<dbReference type="EMBL" id="RBIL01000001">
    <property type="protein sequence ID" value="RKQ91643.1"/>
    <property type="molecule type" value="Genomic_DNA"/>
</dbReference>
<protein>
    <submittedName>
        <fullName evidence="1">Uncharacterized protein DUF4177</fullName>
    </submittedName>
</protein>
<organism evidence="1 2">
    <name type="scientific">Solirubrobacter pauli</name>
    <dbReference type="NCBI Taxonomy" id="166793"/>
    <lineage>
        <taxon>Bacteria</taxon>
        <taxon>Bacillati</taxon>
        <taxon>Actinomycetota</taxon>
        <taxon>Thermoleophilia</taxon>
        <taxon>Solirubrobacterales</taxon>
        <taxon>Solirubrobacteraceae</taxon>
        <taxon>Solirubrobacter</taxon>
    </lineage>
</organism>
<accession>A0A660LCQ1</accession>
<comment type="caution">
    <text evidence="1">The sequence shown here is derived from an EMBL/GenBank/DDBJ whole genome shotgun (WGS) entry which is preliminary data.</text>
</comment>
<reference evidence="1 2" key="1">
    <citation type="submission" date="2018-10" db="EMBL/GenBank/DDBJ databases">
        <title>Genomic Encyclopedia of Archaeal and Bacterial Type Strains, Phase II (KMG-II): from individual species to whole genera.</title>
        <authorList>
            <person name="Goeker M."/>
        </authorList>
    </citation>
    <scope>NUCLEOTIDE SEQUENCE [LARGE SCALE GENOMIC DNA]</scope>
    <source>
        <strain evidence="1 2">DSM 14954</strain>
    </source>
</reference>
<evidence type="ECO:0000313" key="1">
    <source>
        <dbReference type="EMBL" id="RKQ91643.1"/>
    </source>
</evidence>
<evidence type="ECO:0000313" key="2">
    <source>
        <dbReference type="Proteomes" id="UP000278962"/>
    </source>
</evidence>
<dbReference type="AlphaFoldDB" id="A0A660LCQ1"/>
<dbReference type="OrthoDB" id="3577415at2"/>
<dbReference type="Proteomes" id="UP000278962">
    <property type="component" value="Unassembled WGS sequence"/>
</dbReference>